<keyword evidence="4" id="KW-1185">Reference proteome</keyword>
<feature type="compositionally biased region" description="Basic and acidic residues" evidence="1">
    <location>
        <begin position="112"/>
        <end position="126"/>
    </location>
</feature>
<evidence type="ECO:0000256" key="2">
    <source>
        <dbReference type="SAM" id="Phobius"/>
    </source>
</evidence>
<gene>
    <name evidence="3" type="ORF">FRACYDRAFT_194161</name>
</gene>
<reference evidence="3 4" key="1">
    <citation type="submission" date="2016-09" db="EMBL/GenBank/DDBJ databases">
        <title>Extensive genetic diversity and differential bi-allelic expression allows diatom success in the polar Southern Ocean.</title>
        <authorList>
            <consortium name="DOE Joint Genome Institute"/>
            <person name="Mock T."/>
            <person name="Otillar R.P."/>
            <person name="Strauss J."/>
            <person name="Dupont C."/>
            <person name="Frickenhaus S."/>
            <person name="Maumus F."/>
            <person name="Mcmullan M."/>
            <person name="Sanges R."/>
            <person name="Schmutz J."/>
            <person name="Toseland A."/>
            <person name="Valas R."/>
            <person name="Veluchamy A."/>
            <person name="Ward B.J."/>
            <person name="Allen A."/>
            <person name="Barry K."/>
            <person name="Falciatore A."/>
            <person name="Ferrante M."/>
            <person name="Fortunato A.E."/>
            <person name="Gloeckner G."/>
            <person name="Gruber A."/>
            <person name="Hipkin R."/>
            <person name="Janech M."/>
            <person name="Kroth P."/>
            <person name="Leese F."/>
            <person name="Lindquist E."/>
            <person name="Lyon B.R."/>
            <person name="Martin J."/>
            <person name="Mayer C."/>
            <person name="Parker M."/>
            <person name="Quesneville H."/>
            <person name="Raymond J."/>
            <person name="Uhlig C."/>
            <person name="Valentin K.U."/>
            <person name="Worden A.Z."/>
            <person name="Armbrust E.V."/>
            <person name="Bowler C."/>
            <person name="Green B."/>
            <person name="Moulton V."/>
            <person name="Van Oosterhout C."/>
            <person name="Grigoriev I."/>
        </authorList>
    </citation>
    <scope>NUCLEOTIDE SEQUENCE [LARGE SCALE GENOMIC DNA]</scope>
    <source>
        <strain evidence="3 4">CCMP1102</strain>
    </source>
</reference>
<dbReference type="InParanoid" id="A0A1E7EVU2"/>
<dbReference type="Proteomes" id="UP000095751">
    <property type="component" value="Unassembled WGS sequence"/>
</dbReference>
<keyword evidence="2" id="KW-1133">Transmembrane helix</keyword>
<organism evidence="3 4">
    <name type="scientific">Fragilariopsis cylindrus CCMP1102</name>
    <dbReference type="NCBI Taxonomy" id="635003"/>
    <lineage>
        <taxon>Eukaryota</taxon>
        <taxon>Sar</taxon>
        <taxon>Stramenopiles</taxon>
        <taxon>Ochrophyta</taxon>
        <taxon>Bacillariophyta</taxon>
        <taxon>Bacillariophyceae</taxon>
        <taxon>Bacillariophycidae</taxon>
        <taxon>Bacillariales</taxon>
        <taxon>Bacillariaceae</taxon>
        <taxon>Fragilariopsis</taxon>
    </lineage>
</organism>
<accession>A0A1E7EVU2</accession>
<dbReference type="OrthoDB" id="43619at2759"/>
<keyword evidence="2" id="KW-0472">Membrane</keyword>
<feature type="transmembrane region" description="Helical" evidence="2">
    <location>
        <begin position="20"/>
        <end position="40"/>
    </location>
</feature>
<name>A0A1E7EVU2_9STRA</name>
<dbReference type="AlphaFoldDB" id="A0A1E7EVU2"/>
<dbReference type="EMBL" id="KV784373">
    <property type="protein sequence ID" value="OEU09986.1"/>
    <property type="molecule type" value="Genomic_DNA"/>
</dbReference>
<evidence type="ECO:0000313" key="4">
    <source>
        <dbReference type="Proteomes" id="UP000095751"/>
    </source>
</evidence>
<feature type="region of interest" description="Disordered" evidence="1">
    <location>
        <begin position="99"/>
        <end position="126"/>
    </location>
</feature>
<sequence length="126" mass="13917">MATEAAAPTTTNGMSVTSKILIFFVLPIFAGLMGLYSAYLEQYKDPLRKLTIEADFGFPFMLALLLVVVIGFQTNGFSSSKASPVVKWPKVVKKKKIIHRHIVKGQDPNSSGDDKDEKEPEAKKNE</sequence>
<proteinExistence type="predicted"/>
<keyword evidence="2" id="KW-0812">Transmembrane</keyword>
<evidence type="ECO:0000313" key="3">
    <source>
        <dbReference type="EMBL" id="OEU09986.1"/>
    </source>
</evidence>
<feature type="transmembrane region" description="Helical" evidence="2">
    <location>
        <begin position="52"/>
        <end position="72"/>
    </location>
</feature>
<protein>
    <submittedName>
        <fullName evidence="3">Uncharacterized protein</fullName>
    </submittedName>
</protein>
<evidence type="ECO:0000256" key="1">
    <source>
        <dbReference type="SAM" id="MobiDB-lite"/>
    </source>
</evidence>
<dbReference type="KEGG" id="fcy:FRACYDRAFT_194161"/>